<sequence length="464" mass="48968">MRDFEQQLVGHVAGANFADLDDAAIAACKTFILDSIGVGISGSRLPLAAELLGTAAEWGSAATHRAATVWGSDVRLPAAHAAMVNAYQIHNQEFDCVHERAVVHPMAVILSALLADAEAREADGRSLLLALALAVDVATVLGMSASKPMRFFRPGTAGCIGAAAGIARLRGYDREKILQSMSIAYSQTGGTMQAHTEGVAVLPMQVAFNARNAIAAADMAGFGLEGPRRFLSGAFGYFSIMESDGNAESAFSLLGGEWQIVRVSHKPFPTGRAAHGTLDALTQLRAAHGFAASDIESVIIAAPPLVRRLVDRPAQPGMSVNYARLCIGYVAATLLLSGDVGVEDFDPAALADPVRQNLAARITMTPSASKDPNALAPQTVTVRLNDGTEYRRELTAILGHPENPLDRSRQLAKFRRCLGSARTPFDAETGVAIIARIERLEQLASVSELTGLLASLPQPVDAIT</sequence>
<evidence type="ECO:0000313" key="4">
    <source>
        <dbReference type="EMBL" id="MBB5210130.1"/>
    </source>
</evidence>
<dbReference type="InterPro" id="IPR042188">
    <property type="entry name" value="MmgE/PrpD_sf_2"/>
</dbReference>
<dbReference type="EMBL" id="JACHHR010000001">
    <property type="protein sequence ID" value="MBB5210130.1"/>
    <property type="molecule type" value="Genomic_DNA"/>
</dbReference>
<dbReference type="InterPro" id="IPR042183">
    <property type="entry name" value="MmgE/PrpD_sf_1"/>
</dbReference>
<dbReference type="Proteomes" id="UP000464675">
    <property type="component" value="Chromosome"/>
</dbReference>
<evidence type="ECO:0000313" key="7">
    <source>
        <dbReference type="Proteomes" id="UP000563601"/>
    </source>
</evidence>
<dbReference type="InterPro" id="IPR045336">
    <property type="entry name" value="MmgE_PrpD_N"/>
</dbReference>
<dbReference type="GO" id="GO:0016829">
    <property type="term" value="F:lyase activity"/>
    <property type="evidence" value="ECO:0007669"/>
    <property type="project" value="InterPro"/>
</dbReference>
<evidence type="ECO:0000259" key="2">
    <source>
        <dbReference type="Pfam" id="PF03972"/>
    </source>
</evidence>
<evidence type="ECO:0000313" key="5">
    <source>
        <dbReference type="EMBL" id="QHQ39352.1"/>
    </source>
</evidence>
<feature type="domain" description="MmgE/PrpD C-terminal" evidence="3">
    <location>
        <begin position="268"/>
        <end position="423"/>
    </location>
</feature>
<dbReference type="SUPFAM" id="SSF103378">
    <property type="entry name" value="2-methylcitrate dehydratase PrpD"/>
    <property type="match status" value="1"/>
</dbReference>
<dbReference type="InterPro" id="IPR045337">
    <property type="entry name" value="MmgE_PrpD_C"/>
</dbReference>
<evidence type="ECO:0000259" key="3">
    <source>
        <dbReference type="Pfam" id="PF19305"/>
    </source>
</evidence>
<feature type="domain" description="MmgE/PrpD N-terminal" evidence="2">
    <location>
        <begin position="6"/>
        <end position="246"/>
    </location>
</feature>
<dbReference type="Pfam" id="PF03972">
    <property type="entry name" value="MmgE_PrpD_N"/>
    <property type="match status" value="1"/>
</dbReference>
<dbReference type="Gene3D" id="3.30.1330.120">
    <property type="entry name" value="2-methylcitrate dehydratase PrpD"/>
    <property type="match status" value="1"/>
</dbReference>
<accession>A0A6P1TF11</accession>
<dbReference type="PANTHER" id="PTHR16943">
    <property type="entry name" value="2-METHYLCITRATE DEHYDRATASE-RELATED"/>
    <property type="match status" value="1"/>
</dbReference>
<protein>
    <submittedName>
        <fullName evidence="4">2-methylcitrate dehydratase PrpD</fullName>
    </submittedName>
    <submittedName>
        <fullName evidence="5">MmgE/PrpD family protein</fullName>
    </submittedName>
</protein>
<evidence type="ECO:0000256" key="1">
    <source>
        <dbReference type="ARBA" id="ARBA00006174"/>
    </source>
</evidence>
<dbReference type="InterPro" id="IPR036148">
    <property type="entry name" value="MmgE/PrpD_sf"/>
</dbReference>
<reference evidence="5 6" key="1">
    <citation type="submission" date="2020-01" db="EMBL/GenBank/DDBJ databases">
        <title>The possibility of degradation of plastic by Microbulbifer hydrolyticus IRE-31.</title>
        <authorList>
            <person name="Liu L."/>
        </authorList>
    </citation>
    <scope>NUCLEOTIDE SEQUENCE [LARGE SCALE GENOMIC DNA]</scope>
    <source>
        <strain evidence="5 6">IRE-31</strain>
    </source>
</reference>
<reference evidence="4 7" key="2">
    <citation type="submission" date="2020-08" db="EMBL/GenBank/DDBJ databases">
        <title>Genomic Encyclopedia of Type Strains, Phase IV (KMG-IV): sequencing the most valuable type-strain genomes for metagenomic binning, comparative biology and taxonomic classification.</title>
        <authorList>
            <person name="Goeker M."/>
        </authorList>
    </citation>
    <scope>NUCLEOTIDE SEQUENCE [LARGE SCALE GENOMIC DNA]</scope>
    <source>
        <strain evidence="4 7">DSM 11525</strain>
    </source>
</reference>
<dbReference type="OrthoDB" id="9797528at2"/>
<proteinExistence type="inferred from homology"/>
<organism evidence="4 7">
    <name type="scientific">Microbulbifer hydrolyticus</name>
    <dbReference type="NCBI Taxonomy" id="48074"/>
    <lineage>
        <taxon>Bacteria</taxon>
        <taxon>Pseudomonadati</taxon>
        <taxon>Pseudomonadota</taxon>
        <taxon>Gammaproteobacteria</taxon>
        <taxon>Cellvibrionales</taxon>
        <taxon>Microbulbiferaceae</taxon>
        <taxon>Microbulbifer</taxon>
    </lineage>
</organism>
<dbReference type="AlphaFoldDB" id="A0A6P1TF11"/>
<dbReference type="Gene3D" id="1.10.4100.10">
    <property type="entry name" value="2-methylcitrate dehydratase PrpD"/>
    <property type="match status" value="1"/>
</dbReference>
<dbReference type="Proteomes" id="UP000563601">
    <property type="component" value="Unassembled WGS sequence"/>
</dbReference>
<dbReference type="RefSeq" id="WP_161858674.1">
    <property type="nucleotide sequence ID" value="NZ_CP047491.1"/>
</dbReference>
<keyword evidence="6" id="KW-1185">Reference proteome</keyword>
<comment type="similarity">
    <text evidence="1">Belongs to the PrpD family.</text>
</comment>
<gene>
    <name evidence="5" type="ORF">GTQ55_10375</name>
    <name evidence="4" type="ORF">HNQ53_000318</name>
</gene>
<name>A0A6P1TF11_9GAMM</name>
<dbReference type="InterPro" id="IPR005656">
    <property type="entry name" value="MmgE_PrpD"/>
</dbReference>
<evidence type="ECO:0000313" key="6">
    <source>
        <dbReference type="Proteomes" id="UP000464675"/>
    </source>
</evidence>
<dbReference type="PANTHER" id="PTHR16943:SF8">
    <property type="entry name" value="2-METHYLCITRATE DEHYDRATASE"/>
    <property type="match status" value="1"/>
</dbReference>
<dbReference type="EMBL" id="CP047491">
    <property type="protein sequence ID" value="QHQ39352.1"/>
    <property type="molecule type" value="Genomic_DNA"/>
</dbReference>
<dbReference type="Pfam" id="PF19305">
    <property type="entry name" value="MmgE_PrpD_C"/>
    <property type="match status" value="1"/>
</dbReference>